<protein>
    <submittedName>
        <fullName evidence="1">Uncharacterized protein</fullName>
    </submittedName>
</protein>
<name>A0A0L6W4C4_9FIRM</name>
<accession>A0A0L6W4C4</accession>
<keyword evidence="2" id="KW-1185">Reference proteome</keyword>
<dbReference type="Proteomes" id="UP000037175">
    <property type="component" value="Unassembled WGS sequence"/>
</dbReference>
<dbReference type="AlphaFoldDB" id="A0A0L6W4C4"/>
<organism evidence="1 2">
    <name type="scientific">Thermincola ferriacetica</name>
    <dbReference type="NCBI Taxonomy" id="281456"/>
    <lineage>
        <taxon>Bacteria</taxon>
        <taxon>Bacillati</taxon>
        <taxon>Bacillota</taxon>
        <taxon>Clostridia</taxon>
        <taxon>Eubacteriales</taxon>
        <taxon>Thermincolaceae</taxon>
        <taxon>Thermincola</taxon>
    </lineage>
</organism>
<evidence type="ECO:0000313" key="2">
    <source>
        <dbReference type="Proteomes" id="UP000037175"/>
    </source>
</evidence>
<dbReference type="EMBL" id="LGTE01000004">
    <property type="protein sequence ID" value="KNZ70390.1"/>
    <property type="molecule type" value="Genomic_DNA"/>
</dbReference>
<reference evidence="2" key="1">
    <citation type="submission" date="2015-07" db="EMBL/GenBank/DDBJ databases">
        <title>Complete Genome of Thermincola ferriacetica strain Z-0001T.</title>
        <authorList>
            <person name="Lusk B."/>
            <person name="Badalamenti J.P."/>
            <person name="Parameswaran P."/>
            <person name="Bond D.R."/>
            <person name="Torres C.I."/>
        </authorList>
    </citation>
    <scope>NUCLEOTIDE SEQUENCE [LARGE SCALE GENOMIC DNA]</scope>
    <source>
        <strain evidence="2">Z-0001</strain>
    </source>
</reference>
<evidence type="ECO:0000313" key="1">
    <source>
        <dbReference type="EMBL" id="KNZ70390.1"/>
    </source>
</evidence>
<sequence length="29" mass="3084">MFEDGEGCCTAKMCRWGGKTISCDLVKGG</sequence>
<comment type="caution">
    <text evidence="1">The sequence shown here is derived from an EMBL/GenBank/DDBJ whole genome shotgun (WGS) entry which is preliminary data.</text>
</comment>
<proteinExistence type="predicted"/>
<gene>
    <name evidence="1" type="ORF">Tfer_0954</name>
</gene>